<evidence type="ECO:0000259" key="2">
    <source>
        <dbReference type="Pfam" id="PF04773"/>
    </source>
</evidence>
<dbReference type="InterPro" id="IPR006860">
    <property type="entry name" value="FecR"/>
</dbReference>
<keyword evidence="1" id="KW-0472">Membrane</keyword>
<name>A0ABT8WLL1_9FLAO</name>
<dbReference type="PANTHER" id="PTHR30273">
    <property type="entry name" value="PERIPLASMIC SIGNAL SENSOR AND SIGMA FACTOR ACTIVATOR FECR-RELATED"/>
    <property type="match status" value="1"/>
</dbReference>
<dbReference type="RefSeq" id="WP_303301184.1">
    <property type="nucleotide sequence ID" value="NZ_BAABDA010000051.1"/>
</dbReference>
<dbReference type="Pfam" id="PF04773">
    <property type="entry name" value="FecR"/>
    <property type="match status" value="1"/>
</dbReference>
<gene>
    <name evidence="4" type="ORF">Q4Q40_07590</name>
</gene>
<feature type="domain" description="Protein FecR C-terminal" evidence="3">
    <location>
        <begin position="325"/>
        <end position="392"/>
    </location>
</feature>
<evidence type="ECO:0000313" key="5">
    <source>
        <dbReference type="Proteomes" id="UP001176806"/>
    </source>
</evidence>
<dbReference type="EMBL" id="JAUOEL010000002">
    <property type="protein sequence ID" value="MDO5974044.1"/>
    <property type="molecule type" value="Genomic_DNA"/>
</dbReference>
<comment type="caution">
    <text evidence="4">The sequence shown here is derived from an EMBL/GenBank/DDBJ whole genome shotgun (WGS) entry which is preliminary data.</text>
</comment>
<dbReference type="InterPro" id="IPR012373">
    <property type="entry name" value="Ferrdict_sens_TM"/>
</dbReference>
<dbReference type="Pfam" id="PF16344">
    <property type="entry name" value="FecR_C"/>
    <property type="match status" value="1"/>
</dbReference>
<keyword evidence="5" id="KW-1185">Reference proteome</keyword>
<evidence type="ECO:0000313" key="4">
    <source>
        <dbReference type="EMBL" id="MDO5974044.1"/>
    </source>
</evidence>
<keyword evidence="1" id="KW-0812">Transmembrane</keyword>
<dbReference type="InterPro" id="IPR032508">
    <property type="entry name" value="FecR_C"/>
</dbReference>
<organism evidence="4 5">
    <name type="scientific">Flavivirga jejuensis</name>
    <dbReference type="NCBI Taxonomy" id="870487"/>
    <lineage>
        <taxon>Bacteria</taxon>
        <taxon>Pseudomonadati</taxon>
        <taxon>Bacteroidota</taxon>
        <taxon>Flavobacteriia</taxon>
        <taxon>Flavobacteriales</taxon>
        <taxon>Flavobacteriaceae</taxon>
        <taxon>Flavivirga</taxon>
    </lineage>
</organism>
<keyword evidence="1" id="KW-1133">Transmembrane helix</keyword>
<proteinExistence type="predicted"/>
<evidence type="ECO:0000256" key="1">
    <source>
        <dbReference type="SAM" id="Phobius"/>
    </source>
</evidence>
<reference evidence="4" key="1">
    <citation type="submission" date="2023-07" db="EMBL/GenBank/DDBJ databases">
        <title>Two novel species in the genus Flavivirga.</title>
        <authorList>
            <person name="Kwon K."/>
        </authorList>
    </citation>
    <scope>NUCLEOTIDE SEQUENCE</scope>
    <source>
        <strain evidence="4">KACC 14158</strain>
    </source>
</reference>
<dbReference type="PANTHER" id="PTHR30273:SF2">
    <property type="entry name" value="PROTEIN FECR"/>
    <property type="match status" value="1"/>
</dbReference>
<dbReference type="Proteomes" id="UP001176806">
    <property type="component" value="Unassembled WGS sequence"/>
</dbReference>
<sequence length="395" mass="45609">MDDFLKYFENKDFIQWVLNPTDDLNKYWKDYLECHPKETEEINKSRLVVLALKSKKNLQSDNREVILFSEIIREINTRNKVSLVRRFIFKSLKYAAVLLLFLSLTVSYYYYQKVNKLDSIAKQLVVGGDQNNSQLILANGNKVLIDEKKSEIVYRNNSEIIINKNDTVNYTSNTTKVAQYNQLIVPFGKKSSITLPDGTVVHLNAGSRLVYPSSFTGTKREVYLYGEGFFDVYHNKKRPFIVKTTTQEIEVLGTKFNVSAYPSDSAVETVLAEGSIKLNANEFSFFKNDYILKPNQRAYYNIGNKEMSISRVDANKYVSWYLGYLNLETSEFRNLIKRVERYYNIKIKLQNINVASKTITGKLLLKDNVEDVLAVLVTATSMELTKINESTYVLK</sequence>
<protein>
    <submittedName>
        <fullName evidence="4">FecR family protein</fullName>
    </submittedName>
</protein>
<feature type="transmembrane region" description="Helical" evidence="1">
    <location>
        <begin position="92"/>
        <end position="111"/>
    </location>
</feature>
<dbReference type="Gene3D" id="3.55.50.30">
    <property type="match status" value="1"/>
</dbReference>
<dbReference type="Gene3D" id="2.60.120.1440">
    <property type="match status" value="1"/>
</dbReference>
<evidence type="ECO:0000259" key="3">
    <source>
        <dbReference type="Pfam" id="PF16344"/>
    </source>
</evidence>
<feature type="domain" description="FecR protein" evidence="2">
    <location>
        <begin position="188"/>
        <end position="276"/>
    </location>
</feature>
<accession>A0ABT8WLL1</accession>